<proteinExistence type="predicted"/>
<evidence type="ECO:0000313" key="3">
    <source>
        <dbReference type="Proteomes" id="UP001163846"/>
    </source>
</evidence>
<reference evidence="2" key="1">
    <citation type="submission" date="2022-08" db="EMBL/GenBank/DDBJ databases">
        <authorList>
            <consortium name="DOE Joint Genome Institute"/>
            <person name="Min B."/>
            <person name="Riley R."/>
            <person name="Sierra-Patev S."/>
            <person name="Naranjo-Ortiz M."/>
            <person name="Looney B."/>
            <person name="Konkel Z."/>
            <person name="Slot J.C."/>
            <person name="Sakamoto Y."/>
            <person name="Steenwyk J.L."/>
            <person name="Rokas A."/>
            <person name="Carro J."/>
            <person name="Camarero S."/>
            <person name="Ferreira P."/>
            <person name="Molpeceres G."/>
            <person name="Ruiz-Duenas F.J."/>
            <person name="Serrano A."/>
            <person name="Henrissat B."/>
            <person name="Drula E."/>
            <person name="Hughes K.W."/>
            <person name="Mata J.L."/>
            <person name="Ishikawa N.K."/>
            <person name="Vargas-Isla R."/>
            <person name="Ushijima S."/>
            <person name="Smith C.A."/>
            <person name="Ahrendt S."/>
            <person name="Andreopoulos W."/>
            <person name="He G."/>
            <person name="Labutti K."/>
            <person name="Lipzen A."/>
            <person name="Ng V."/>
            <person name="Sandor L."/>
            <person name="Barry K."/>
            <person name="Martinez A.T."/>
            <person name="Xiao Y."/>
            <person name="Gibbons J.G."/>
            <person name="Terashima K."/>
            <person name="Hibbett D.S."/>
            <person name="Grigoriev I.V."/>
        </authorList>
    </citation>
    <scope>NUCLEOTIDE SEQUENCE</scope>
    <source>
        <strain evidence="2">TFB9207</strain>
    </source>
</reference>
<evidence type="ECO:0000256" key="1">
    <source>
        <dbReference type="SAM" id="MobiDB-lite"/>
    </source>
</evidence>
<dbReference type="Proteomes" id="UP001163846">
    <property type="component" value="Unassembled WGS sequence"/>
</dbReference>
<gene>
    <name evidence="2" type="ORF">F5878DRAFT_662871</name>
</gene>
<sequence>MLKSRCQRRGSEVWMLMKVEQALWDKKAEAVEKSEAGFRSTKPLLDFVFLLLLLMFSATRRDKLLDAARSKHPLATHSSSPSHFVLHAQRERE</sequence>
<dbReference type="EMBL" id="MU806311">
    <property type="protein sequence ID" value="KAJ3836553.1"/>
    <property type="molecule type" value="Genomic_DNA"/>
</dbReference>
<organism evidence="2 3">
    <name type="scientific">Lentinula raphanica</name>
    <dbReference type="NCBI Taxonomy" id="153919"/>
    <lineage>
        <taxon>Eukaryota</taxon>
        <taxon>Fungi</taxon>
        <taxon>Dikarya</taxon>
        <taxon>Basidiomycota</taxon>
        <taxon>Agaricomycotina</taxon>
        <taxon>Agaricomycetes</taxon>
        <taxon>Agaricomycetidae</taxon>
        <taxon>Agaricales</taxon>
        <taxon>Marasmiineae</taxon>
        <taxon>Omphalotaceae</taxon>
        <taxon>Lentinula</taxon>
    </lineage>
</organism>
<keyword evidence="3" id="KW-1185">Reference proteome</keyword>
<name>A0AA38P584_9AGAR</name>
<comment type="caution">
    <text evidence="2">The sequence shown here is derived from an EMBL/GenBank/DDBJ whole genome shotgun (WGS) entry which is preliminary data.</text>
</comment>
<evidence type="ECO:0000313" key="2">
    <source>
        <dbReference type="EMBL" id="KAJ3836553.1"/>
    </source>
</evidence>
<feature type="region of interest" description="Disordered" evidence="1">
    <location>
        <begin position="71"/>
        <end position="93"/>
    </location>
</feature>
<dbReference type="AlphaFoldDB" id="A0AA38P584"/>
<accession>A0AA38P584</accession>
<protein>
    <submittedName>
        <fullName evidence="2">Uncharacterized protein</fullName>
    </submittedName>
</protein>